<gene>
    <name evidence="1" type="ORF">DF3PB_5560003</name>
</gene>
<reference evidence="1" key="1">
    <citation type="submission" date="2018-07" db="EMBL/GenBank/DDBJ databases">
        <authorList>
            <person name="Quirk P.G."/>
            <person name="Krulwich T.A."/>
        </authorList>
    </citation>
    <scope>NUCLEOTIDE SEQUENCE</scope>
</reference>
<sequence>MFLRFFLTNSHRHGSDACFAI</sequence>
<protein>
    <submittedName>
        <fullName evidence="1">Uncharacterized protein</fullName>
    </submittedName>
</protein>
<accession>A0A380TJZ7</accession>
<proteinExistence type="predicted"/>
<dbReference type="AlphaFoldDB" id="A0A380TJZ7"/>
<dbReference type="EMBL" id="UIDG01000508">
    <property type="protein sequence ID" value="SUS08011.1"/>
    <property type="molecule type" value="Genomic_DNA"/>
</dbReference>
<name>A0A380TJZ7_9ZZZZ</name>
<organism evidence="1">
    <name type="scientific">metagenome</name>
    <dbReference type="NCBI Taxonomy" id="256318"/>
    <lineage>
        <taxon>unclassified sequences</taxon>
        <taxon>metagenomes</taxon>
    </lineage>
</organism>
<evidence type="ECO:0000313" key="1">
    <source>
        <dbReference type="EMBL" id="SUS08011.1"/>
    </source>
</evidence>